<dbReference type="AlphaFoldDB" id="Q7UJ40"/>
<dbReference type="RefSeq" id="WP_011123595.1">
    <property type="nucleotide sequence ID" value="NC_005027.1"/>
</dbReference>
<dbReference type="Pfam" id="PF06094">
    <property type="entry name" value="GGACT"/>
    <property type="match status" value="1"/>
</dbReference>
<dbReference type="PATRIC" id="fig|243090.15.peg.5871"/>
<dbReference type="HOGENOM" id="CLU_1509449_0_0_0"/>
<dbReference type="EnsemblBacteria" id="CAD77420">
    <property type="protein sequence ID" value="CAD77420"/>
    <property type="gene ID" value="RB12151"/>
</dbReference>
<evidence type="ECO:0000313" key="2">
    <source>
        <dbReference type="EMBL" id="CAD77420.1"/>
    </source>
</evidence>
<dbReference type="OrthoDB" id="8538589at2"/>
<keyword evidence="3" id="KW-1185">Reference proteome</keyword>
<dbReference type="EMBL" id="BX294154">
    <property type="protein sequence ID" value="CAD77420.1"/>
    <property type="molecule type" value="Genomic_DNA"/>
</dbReference>
<gene>
    <name evidence="2" type="ordered locus">RB12151</name>
</gene>
<feature type="domain" description="Gamma-glutamylcyclotransferase AIG2-like" evidence="1">
    <location>
        <begin position="20"/>
        <end position="114"/>
    </location>
</feature>
<dbReference type="Proteomes" id="UP000001025">
    <property type="component" value="Chromosome"/>
</dbReference>
<dbReference type="InterPro" id="IPR009288">
    <property type="entry name" value="AIG2-like_dom"/>
</dbReference>
<dbReference type="CDD" id="cd06661">
    <property type="entry name" value="GGCT_like"/>
    <property type="match status" value="1"/>
</dbReference>
<protein>
    <recommendedName>
        <fullName evidence="1">Gamma-glutamylcyclotransferase AIG2-like domain-containing protein</fullName>
    </recommendedName>
</protein>
<dbReference type="Gene3D" id="3.10.490.10">
    <property type="entry name" value="Gamma-glutamyl cyclotransferase-like"/>
    <property type="match status" value="1"/>
</dbReference>
<dbReference type="SUPFAM" id="SSF110857">
    <property type="entry name" value="Gamma-glutamyl cyclotransferase-like"/>
    <property type="match status" value="1"/>
</dbReference>
<accession>Q7UJ40</accession>
<proteinExistence type="predicted"/>
<dbReference type="KEGG" id="rba:RB12151"/>
<dbReference type="InterPro" id="IPR036568">
    <property type="entry name" value="GGCT-like_sf"/>
</dbReference>
<reference evidence="2 3" key="1">
    <citation type="journal article" date="2003" name="Proc. Natl. Acad. Sci. U.S.A.">
        <title>Complete genome sequence of the marine planctomycete Pirellula sp. strain 1.</title>
        <authorList>
            <person name="Gloeckner F.O."/>
            <person name="Kube M."/>
            <person name="Bauer M."/>
            <person name="Teeling H."/>
            <person name="Lombardot T."/>
            <person name="Ludwig W."/>
            <person name="Gade D."/>
            <person name="Beck A."/>
            <person name="Borzym K."/>
            <person name="Heitmann K."/>
            <person name="Rabus R."/>
            <person name="Schlesner H."/>
            <person name="Amann R."/>
            <person name="Reinhardt R."/>
        </authorList>
    </citation>
    <scope>NUCLEOTIDE SEQUENCE [LARGE SCALE GENOMIC DNA]</scope>
    <source>
        <strain evidence="3">DSM 10527 / NCIMB 13988 / SH1</strain>
    </source>
</reference>
<sequence length="178" mass="20038">MNSVSYSSMIPGKADDVVVYFVYGTLCLGQCREKCWPLTPLSVHPAWVEGTLFGREDYPALRPGNQRVGGECWFFAKRDTERVTTVLDEIEVTNQPGHPNLYDRVELRANLIVSSDLTSSADLKPQNTADPRISWTASAYHYATDPLLDGFNRLTEQETAFGKFSVWPAEKWRSTSVL</sequence>
<evidence type="ECO:0000259" key="1">
    <source>
        <dbReference type="Pfam" id="PF06094"/>
    </source>
</evidence>
<dbReference type="STRING" id="243090.RB12151"/>
<name>Q7UJ40_RHOBA</name>
<evidence type="ECO:0000313" key="3">
    <source>
        <dbReference type="Proteomes" id="UP000001025"/>
    </source>
</evidence>
<dbReference type="InterPro" id="IPR013024">
    <property type="entry name" value="GGCT-like"/>
</dbReference>
<dbReference type="eggNOG" id="COG2105">
    <property type="taxonomic scope" value="Bacteria"/>
</dbReference>
<dbReference type="InParanoid" id="Q7UJ40"/>
<organism evidence="2 3">
    <name type="scientific">Rhodopirellula baltica (strain DSM 10527 / NCIMB 13988 / SH1)</name>
    <dbReference type="NCBI Taxonomy" id="243090"/>
    <lineage>
        <taxon>Bacteria</taxon>
        <taxon>Pseudomonadati</taxon>
        <taxon>Planctomycetota</taxon>
        <taxon>Planctomycetia</taxon>
        <taxon>Pirellulales</taxon>
        <taxon>Pirellulaceae</taxon>
        <taxon>Rhodopirellula</taxon>
    </lineage>
</organism>